<dbReference type="InterPro" id="IPR036034">
    <property type="entry name" value="PDZ_sf"/>
</dbReference>
<evidence type="ECO:0000259" key="5">
    <source>
        <dbReference type="PROSITE" id="PS50238"/>
    </source>
</evidence>
<evidence type="ECO:0000259" key="3">
    <source>
        <dbReference type="PROSITE" id="PS50004"/>
    </source>
</evidence>
<feature type="compositionally biased region" description="Basic and acidic residues" evidence="2">
    <location>
        <begin position="1308"/>
        <end position="1318"/>
    </location>
</feature>
<protein>
    <recommendedName>
        <fullName evidence="8">Rho GTPase-activating protein 100F</fullName>
    </recommendedName>
</protein>
<feature type="region of interest" description="Disordered" evidence="2">
    <location>
        <begin position="666"/>
        <end position="720"/>
    </location>
</feature>
<sequence>EGRETTPEMATSPRRQMSQVPGTGTSGVRQKEPPPMVVQGDFRKVSGISTEIFRQIETVENDHDATTAAALEAVERRGEMVVRLLDPRHMGRAASESAKPFLALQDAKHFVHLVEIVKRPGQTLGLYIREGNGLDRSDGVFISRIALESAVYNSGCLKVGDEILAVNMVDVTRMSLDDVVIIMSIPRRLVLVTRQRKAVSPHLQPRSEHKPPPVVVIKKELREEDEMDDMEETGCRRRGGDGREMVSRLGLGLTGLGSERDLGLDSNGETTANGLGLADLYYNSRPEHASDRSAAATWSYQPPPPPVITEQPKPSSTPQHFQPYERGYPKTLESLAEKVKYVHAFYSGPPPAPGTTSITSTRRMSAGPQPSPSTLRLQQHHQPSHYYVQTGTRRVSGRVMPRSGSDQHLPRVEYDYATGAGLGTRQSSHTMLRSSLKSAASPSYTSRYRTSDITSQQRQQPFSTGTLTRRHRPSLDYSSDTEATCASSPRSSYYYYRQGLTVPSPRTSTLSRPHVGAVGASPAAAIAAGLRSNSLPRDHRGRSHHAQPGQTPRHHMVRFEHEGRGGGTTGLLDQEDSDGAVSAPELPVTRRERGRIPSSPSVFTADEYRAWLQRTPSTSAIYERIRTSHDILQAQRAARFTYSAENLLDRSREEHPYYSYRPRLSSTLDRHQHSSRSAALSSSAATSRSSSMRRIRHQQELESRHIPNPSPTRTQDPRSRFLDINPAEFLKYKMDKPSSALGALGGDAVVPSEPGVSGLLWVHLLAGRGLRSTTSSSAATTPSTPSGPPIGNSAGLRDLYCVLECDRVHKARTVVRTGDLVFDWDETFELDLVDNRELDLLIYSWDPQYRHKLCYKGSVHLASLLRESPIHQLALKIEPRGTLYLRLRHTDPSVTFQRRGRPGSKSLSGVTALFGADLETVVTRESLTGGVPGGVATSVTLATQAPSAVPIIIRRCVEEVERRGLDIIGLYRLCGSATKKRILREAFERNARTVDLSPDNVPDINVITGVLKDYLRELPEPLFTKCLYQMMVDALSVCLPDDPEGNSKLMFSILDCLPRVNRHTLIFLMDHLALVVSQSERNKMSPQNLAICFGPVLMLQSEEGKDLDFGQPISVLKYLLEIWPTKSVREVFSPSLHLSVATQPPRLPSLPVSKSLLPSVSVSSAVGGVPWQLGRGARGSPVARSRKSAAASPAGSQQQVVVVSSPDSPTSEESSPSPSPETEEVKKPLVKSAAAGTVGLTLQQRTATLRKPTGGQQKPVPSTTSTGNGMLQGTNGLLPSTATELVPNGTADDLQQQIQTPTSSTTTEDSRKEATAREADEEASDEEKEEDGEDDEDEEDRRVDDDVQTTSNDEEEE</sequence>
<dbReference type="Gene3D" id="2.60.40.150">
    <property type="entry name" value="C2 domain"/>
    <property type="match status" value="1"/>
</dbReference>
<feature type="region of interest" description="Disordered" evidence="2">
    <location>
        <begin position="533"/>
        <end position="600"/>
    </location>
</feature>
<evidence type="ECO:0000313" key="7">
    <source>
        <dbReference type="Proteomes" id="UP000502823"/>
    </source>
</evidence>
<dbReference type="PROSITE" id="PS50238">
    <property type="entry name" value="RHOGAP"/>
    <property type="match status" value="1"/>
</dbReference>
<name>A0A6L2PML6_COPFO</name>
<dbReference type="SMART" id="SM00324">
    <property type="entry name" value="RhoGAP"/>
    <property type="match status" value="1"/>
</dbReference>
<dbReference type="SMART" id="SM00228">
    <property type="entry name" value="PDZ"/>
    <property type="match status" value="1"/>
</dbReference>
<dbReference type="SUPFAM" id="SSF49562">
    <property type="entry name" value="C2 domain (Calcium/lipid-binding domain, CaLB)"/>
    <property type="match status" value="1"/>
</dbReference>
<dbReference type="Gene3D" id="1.10.555.10">
    <property type="entry name" value="Rho GTPase activation protein"/>
    <property type="match status" value="1"/>
</dbReference>
<evidence type="ECO:0008006" key="8">
    <source>
        <dbReference type="Google" id="ProtNLM"/>
    </source>
</evidence>
<dbReference type="InterPro" id="IPR001478">
    <property type="entry name" value="PDZ"/>
</dbReference>
<feature type="compositionally biased region" description="Low complexity" evidence="2">
    <location>
        <begin position="1295"/>
        <end position="1307"/>
    </location>
</feature>
<evidence type="ECO:0000259" key="4">
    <source>
        <dbReference type="PROSITE" id="PS50106"/>
    </source>
</evidence>
<feature type="compositionally biased region" description="Polar residues" evidence="2">
    <location>
        <begin position="476"/>
        <end position="486"/>
    </location>
</feature>
<dbReference type="GO" id="GO:0097060">
    <property type="term" value="C:synaptic membrane"/>
    <property type="evidence" value="ECO:0007669"/>
    <property type="project" value="TreeGrafter"/>
</dbReference>
<dbReference type="InterPro" id="IPR008936">
    <property type="entry name" value="Rho_GTPase_activation_prot"/>
</dbReference>
<feature type="compositionally biased region" description="Polar residues" evidence="2">
    <location>
        <begin position="354"/>
        <end position="363"/>
    </location>
</feature>
<comment type="caution">
    <text evidence="6">The sequence shown here is derived from an EMBL/GenBank/DDBJ whole genome shotgun (WGS) entry which is preliminary data.</text>
</comment>
<dbReference type="CDD" id="cd00030">
    <property type="entry name" value="C2"/>
    <property type="match status" value="1"/>
</dbReference>
<accession>A0A6L2PML6</accession>
<dbReference type="GO" id="GO:0016477">
    <property type="term" value="P:cell migration"/>
    <property type="evidence" value="ECO:0007669"/>
    <property type="project" value="TreeGrafter"/>
</dbReference>
<dbReference type="FunFam" id="1.10.555.10:FF:000031">
    <property type="entry name" value="rho GTPase-activating protein 100F isoform X6"/>
    <property type="match status" value="1"/>
</dbReference>
<feature type="compositionally biased region" description="Low complexity" evidence="2">
    <location>
        <begin position="1180"/>
        <end position="1216"/>
    </location>
</feature>
<feature type="region of interest" description="Disordered" evidence="2">
    <location>
        <begin position="1"/>
        <end position="35"/>
    </location>
</feature>
<feature type="compositionally biased region" description="Low complexity" evidence="2">
    <location>
        <begin position="675"/>
        <end position="690"/>
    </location>
</feature>
<dbReference type="Proteomes" id="UP000502823">
    <property type="component" value="Unassembled WGS sequence"/>
</dbReference>
<dbReference type="PROSITE" id="PS50004">
    <property type="entry name" value="C2"/>
    <property type="match status" value="1"/>
</dbReference>
<feature type="compositionally biased region" description="Polar residues" evidence="2">
    <location>
        <begin position="1254"/>
        <end position="1283"/>
    </location>
</feature>
<dbReference type="InterPro" id="IPR057459">
    <property type="entry name" value="SYDE1/2_C2"/>
</dbReference>
<dbReference type="Pfam" id="PF25336">
    <property type="entry name" value="C2_SYDE"/>
    <property type="match status" value="1"/>
</dbReference>
<evidence type="ECO:0000256" key="2">
    <source>
        <dbReference type="SAM" id="MobiDB-lite"/>
    </source>
</evidence>
<evidence type="ECO:0000256" key="1">
    <source>
        <dbReference type="ARBA" id="ARBA00022468"/>
    </source>
</evidence>
<feature type="region of interest" description="Disordered" evidence="2">
    <location>
        <begin position="423"/>
        <end position="486"/>
    </location>
</feature>
<keyword evidence="7" id="KW-1185">Reference proteome</keyword>
<dbReference type="PROSITE" id="PS50106">
    <property type="entry name" value="PDZ"/>
    <property type="match status" value="1"/>
</dbReference>
<dbReference type="SUPFAM" id="SSF48350">
    <property type="entry name" value="GTPase activation domain, GAP"/>
    <property type="match status" value="1"/>
</dbReference>
<dbReference type="InterPro" id="IPR052118">
    <property type="entry name" value="Rho-GAP_regulator"/>
</dbReference>
<feature type="domain" description="PDZ" evidence="4">
    <location>
        <begin position="113"/>
        <end position="183"/>
    </location>
</feature>
<gene>
    <name evidence="6" type="ORF">Cfor_11043</name>
</gene>
<proteinExistence type="predicted"/>
<feature type="compositionally biased region" description="Polar residues" evidence="2">
    <location>
        <begin position="384"/>
        <end position="393"/>
    </location>
</feature>
<dbReference type="GO" id="GO:0007165">
    <property type="term" value="P:signal transduction"/>
    <property type="evidence" value="ECO:0007669"/>
    <property type="project" value="InterPro"/>
</dbReference>
<dbReference type="PANTHER" id="PTHR46150">
    <property type="entry name" value="RHO GTPASE-ACTIVATING PROTEIN 100F"/>
    <property type="match status" value="1"/>
</dbReference>
<dbReference type="CDD" id="cd06718">
    <property type="entry name" value="PDZ_Par6-like"/>
    <property type="match status" value="1"/>
</dbReference>
<dbReference type="Pfam" id="PF00620">
    <property type="entry name" value="RhoGAP"/>
    <property type="match status" value="1"/>
</dbReference>
<keyword evidence="1" id="KW-0343">GTPase activation</keyword>
<feature type="compositionally biased region" description="Polar residues" evidence="2">
    <location>
        <begin position="13"/>
        <end position="28"/>
    </location>
</feature>
<dbReference type="InterPro" id="IPR035892">
    <property type="entry name" value="C2_domain_sf"/>
</dbReference>
<dbReference type="SMART" id="SM00239">
    <property type="entry name" value="C2"/>
    <property type="match status" value="1"/>
</dbReference>
<organism evidence="6 7">
    <name type="scientific">Coptotermes formosanus</name>
    <name type="common">Formosan subterranean termite</name>
    <dbReference type="NCBI Taxonomy" id="36987"/>
    <lineage>
        <taxon>Eukaryota</taxon>
        <taxon>Metazoa</taxon>
        <taxon>Ecdysozoa</taxon>
        <taxon>Arthropoda</taxon>
        <taxon>Hexapoda</taxon>
        <taxon>Insecta</taxon>
        <taxon>Pterygota</taxon>
        <taxon>Neoptera</taxon>
        <taxon>Polyneoptera</taxon>
        <taxon>Dictyoptera</taxon>
        <taxon>Blattodea</taxon>
        <taxon>Blattoidea</taxon>
        <taxon>Termitoidae</taxon>
        <taxon>Rhinotermitidae</taxon>
        <taxon>Coptotermes</taxon>
    </lineage>
</organism>
<feature type="domain" description="Rho-GAP" evidence="5">
    <location>
        <begin position="939"/>
        <end position="1127"/>
    </location>
</feature>
<dbReference type="PANTHER" id="PTHR46150:SF3">
    <property type="entry name" value="RHO GTPASE-ACTIVATING PROTEIN 100F"/>
    <property type="match status" value="1"/>
</dbReference>
<feature type="region of interest" description="Disordered" evidence="2">
    <location>
        <begin position="1171"/>
        <end position="1357"/>
    </location>
</feature>
<feature type="compositionally biased region" description="Acidic residues" evidence="2">
    <location>
        <begin position="1319"/>
        <end position="1339"/>
    </location>
</feature>
<dbReference type="InterPro" id="IPR000008">
    <property type="entry name" value="C2_dom"/>
</dbReference>
<dbReference type="EMBL" id="BLKM01008479">
    <property type="protein sequence ID" value="GFG33839.1"/>
    <property type="molecule type" value="Genomic_DNA"/>
</dbReference>
<dbReference type="InterPro" id="IPR000198">
    <property type="entry name" value="RhoGAP_dom"/>
</dbReference>
<dbReference type="Pfam" id="PF00595">
    <property type="entry name" value="PDZ"/>
    <property type="match status" value="1"/>
</dbReference>
<dbReference type="OrthoDB" id="120383at2759"/>
<dbReference type="InParanoid" id="A0A6L2PML6"/>
<dbReference type="GO" id="GO:0030030">
    <property type="term" value="P:cell projection organization"/>
    <property type="evidence" value="ECO:0007669"/>
    <property type="project" value="TreeGrafter"/>
</dbReference>
<reference evidence="7" key="1">
    <citation type="submission" date="2020-01" db="EMBL/GenBank/DDBJ databases">
        <title>Draft genome sequence of the Termite Coptotermes fromosanus.</title>
        <authorList>
            <person name="Itakura S."/>
            <person name="Yosikawa Y."/>
            <person name="Umezawa K."/>
        </authorList>
    </citation>
    <scope>NUCLEOTIDE SEQUENCE [LARGE SCALE GENOMIC DNA]</scope>
</reference>
<dbReference type="GO" id="GO:0005096">
    <property type="term" value="F:GTPase activator activity"/>
    <property type="evidence" value="ECO:0007669"/>
    <property type="project" value="UniProtKB-KW"/>
</dbReference>
<dbReference type="SUPFAM" id="SSF50156">
    <property type="entry name" value="PDZ domain-like"/>
    <property type="match status" value="1"/>
</dbReference>
<dbReference type="FunCoup" id="A0A6L2PML6">
    <property type="interactions" value="14"/>
</dbReference>
<feature type="region of interest" description="Disordered" evidence="2">
    <location>
        <begin position="347"/>
        <end position="411"/>
    </location>
</feature>
<evidence type="ECO:0000313" key="6">
    <source>
        <dbReference type="EMBL" id="GFG33839.1"/>
    </source>
</evidence>
<feature type="domain" description="C2" evidence="3">
    <location>
        <begin position="740"/>
        <end position="874"/>
    </location>
</feature>
<feature type="compositionally biased region" description="Polar residues" evidence="2">
    <location>
        <begin position="424"/>
        <end position="467"/>
    </location>
</feature>
<dbReference type="Gene3D" id="2.30.42.10">
    <property type="match status" value="1"/>
</dbReference>
<dbReference type="GO" id="GO:0046578">
    <property type="term" value="P:regulation of Ras protein signal transduction"/>
    <property type="evidence" value="ECO:0007669"/>
    <property type="project" value="TreeGrafter"/>
</dbReference>
<feature type="non-terminal residue" evidence="6">
    <location>
        <position position="1"/>
    </location>
</feature>